<dbReference type="InterPro" id="IPR005151">
    <property type="entry name" value="Tail-specific_protease"/>
</dbReference>
<dbReference type="Proteomes" id="UP000627292">
    <property type="component" value="Unassembled WGS sequence"/>
</dbReference>
<dbReference type="EMBL" id="BMIB01000004">
    <property type="protein sequence ID" value="GGH75068.1"/>
    <property type="molecule type" value="Genomic_DNA"/>
</dbReference>
<dbReference type="GO" id="GO:0008236">
    <property type="term" value="F:serine-type peptidase activity"/>
    <property type="evidence" value="ECO:0007669"/>
    <property type="project" value="InterPro"/>
</dbReference>
<dbReference type="PROSITE" id="PS50106">
    <property type="entry name" value="PDZ"/>
    <property type="match status" value="1"/>
</dbReference>
<feature type="domain" description="PDZ" evidence="1">
    <location>
        <begin position="85"/>
        <end position="161"/>
    </location>
</feature>
<dbReference type="CDD" id="cd07561">
    <property type="entry name" value="Peptidase_S41_CPP_like"/>
    <property type="match status" value="1"/>
</dbReference>
<dbReference type="InterPro" id="IPR001478">
    <property type="entry name" value="PDZ"/>
</dbReference>
<dbReference type="SUPFAM" id="SSF50156">
    <property type="entry name" value="PDZ domain-like"/>
    <property type="match status" value="1"/>
</dbReference>
<evidence type="ECO:0000259" key="1">
    <source>
        <dbReference type="PROSITE" id="PS50106"/>
    </source>
</evidence>
<dbReference type="GO" id="GO:0030288">
    <property type="term" value="C:outer membrane-bounded periplasmic space"/>
    <property type="evidence" value="ECO:0007669"/>
    <property type="project" value="TreeGrafter"/>
</dbReference>
<sequence length="466" mass="50216">MDSLFLFASQTYLWYDALPSYEQFNPRQYAGTGDDLGALKTELFALVQYKINPATGKPYEYAVGTNQGKYSFAEAGNVITGQQATVTLEGQGNDLGLELSVVNNQEVFIRYVNTASPAWQAGLTRGCRIITMNGSPVSVNPTVLNSALAQSSLSLTVQKTDGSTASVKLDKATYSSSPVLKTAVINKGSKAIGYVAFARFSKLSGAQSDLDVAFATFAAAGIEDIVIDLRYNGGGYVETASYFANLIVSSKVNGQVMYAEAFNTLMQNRKAEVLKGIPYLDSDRKPVQINGRPATYFDVDYSLAGNTKTYTKKGSLQTVKNVAFIVSGNTASASELLINSLKPYLNVKLVGSKTYGKPVGFFGIGIDKYTVYMTQFKSTNAKGEGDYFDGFTPDMPAADDVTHDFGDVNELALSRAITWIAGGALAGGRIMINGREIPEPALSVQHSRINEFNGMIQPGADMRLRQ</sequence>
<name>A0A917J3T2_9BACT</name>
<comment type="caution">
    <text evidence="2">The sequence shown here is derived from an EMBL/GenBank/DDBJ whole genome shotgun (WGS) entry which is preliminary data.</text>
</comment>
<evidence type="ECO:0000313" key="2">
    <source>
        <dbReference type="EMBL" id="GGH75068.1"/>
    </source>
</evidence>
<accession>A0A917J3T2</accession>
<dbReference type="Gene3D" id="3.90.226.10">
    <property type="entry name" value="2-enoyl-CoA Hydratase, Chain A, domain 1"/>
    <property type="match status" value="1"/>
</dbReference>
<gene>
    <name evidence="2" type="ORF">GCM10011379_38250</name>
</gene>
<dbReference type="Gene3D" id="2.30.42.10">
    <property type="match status" value="1"/>
</dbReference>
<dbReference type="GO" id="GO:0004175">
    <property type="term" value="F:endopeptidase activity"/>
    <property type="evidence" value="ECO:0007669"/>
    <property type="project" value="TreeGrafter"/>
</dbReference>
<organism evidence="2 3">
    <name type="scientific">Filimonas zeae</name>
    <dbReference type="NCBI Taxonomy" id="1737353"/>
    <lineage>
        <taxon>Bacteria</taxon>
        <taxon>Pseudomonadati</taxon>
        <taxon>Bacteroidota</taxon>
        <taxon>Chitinophagia</taxon>
        <taxon>Chitinophagales</taxon>
        <taxon>Chitinophagaceae</taxon>
        <taxon>Filimonas</taxon>
    </lineage>
</organism>
<dbReference type="SUPFAM" id="SSF52096">
    <property type="entry name" value="ClpP/crotonase"/>
    <property type="match status" value="1"/>
</dbReference>
<dbReference type="Pfam" id="PF03572">
    <property type="entry name" value="Peptidase_S41"/>
    <property type="match status" value="1"/>
</dbReference>
<reference evidence="2" key="1">
    <citation type="journal article" date="2014" name="Int. J. Syst. Evol. Microbiol.">
        <title>Complete genome sequence of Corynebacterium casei LMG S-19264T (=DSM 44701T), isolated from a smear-ripened cheese.</title>
        <authorList>
            <consortium name="US DOE Joint Genome Institute (JGI-PGF)"/>
            <person name="Walter F."/>
            <person name="Albersmeier A."/>
            <person name="Kalinowski J."/>
            <person name="Ruckert C."/>
        </authorList>
    </citation>
    <scope>NUCLEOTIDE SEQUENCE</scope>
    <source>
        <strain evidence="2">CGMCC 1.15290</strain>
    </source>
</reference>
<protein>
    <submittedName>
        <fullName evidence="2">Peptidase S41</fullName>
    </submittedName>
</protein>
<proteinExistence type="predicted"/>
<dbReference type="AlphaFoldDB" id="A0A917J3T2"/>
<dbReference type="InterPro" id="IPR029045">
    <property type="entry name" value="ClpP/crotonase-like_dom_sf"/>
</dbReference>
<dbReference type="SMART" id="SM00245">
    <property type="entry name" value="TSPc"/>
    <property type="match status" value="1"/>
</dbReference>
<dbReference type="GO" id="GO:0006508">
    <property type="term" value="P:proteolysis"/>
    <property type="evidence" value="ECO:0007669"/>
    <property type="project" value="InterPro"/>
</dbReference>
<dbReference type="Gene3D" id="3.30.750.170">
    <property type="match status" value="1"/>
</dbReference>
<dbReference type="PANTHER" id="PTHR32060">
    <property type="entry name" value="TAIL-SPECIFIC PROTEASE"/>
    <property type="match status" value="1"/>
</dbReference>
<reference evidence="2" key="2">
    <citation type="submission" date="2020-09" db="EMBL/GenBank/DDBJ databases">
        <authorList>
            <person name="Sun Q."/>
            <person name="Zhou Y."/>
        </authorList>
    </citation>
    <scope>NUCLEOTIDE SEQUENCE</scope>
    <source>
        <strain evidence="2">CGMCC 1.15290</strain>
    </source>
</reference>
<dbReference type="InterPro" id="IPR036034">
    <property type="entry name" value="PDZ_sf"/>
</dbReference>
<evidence type="ECO:0000313" key="3">
    <source>
        <dbReference type="Proteomes" id="UP000627292"/>
    </source>
</evidence>
<keyword evidence="3" id="KW-1185">Reference proteome</keyword>
<dbReference type="GO" id="GO:0007165">
    <property type="term" value="P:signal transduction"/>
    <property type="evidence" value="ECO:0007669"/>
    <property type="project" value="TreeGrafter"/>
</dbReference>
<dbReference type="PANTHER" id="PTHR32060:SF30">
    <property type="entry name" value="CARBOXY-TERMINAL PROCESSING PROTEASE CTPA"/>
    <property type="match status" value="1"/>
</dbReference>